<dbReference type="STRING" id="340177.Cag_0024"/>
<dbReference type="GO" id="GO:0047734">
    <property type="term" value="F:CDP-glycerol diphosphatase activity"/>
    <property type="evidence" value="ECO:0007669"/>
    <property type="project" value="TreeGrafter"/>
</dbReference>
<proteinExistence type="predicted"/>
<dbReference type="Pfam" id="PF00149">
    <property type="entry name" value="Metallophos"/>
    <property type="match status" value="1"/>
</dbReference>
<accession>Q3ANS0</accession>
<dbReference type="eggNOG" id="COG1409">
    <property type="taxonomic scope" value="Bacteria"/>
</dbReference>
<name>Q3ANS0_CHLCH</name>
<dbReference type="HOGENOM" id="CLU_039893_2_0_10"/>
<organism evidence="2">
    <name type="scientific">Chlorobium chlorochromatii (strain CaD3)</name>
    <dbReference type="NCBI Taxonomy" id="340177"/>
    <lineage>
        <taxon>Bacteria</taxon>
        <taxon>Pseudomonadati</taxon>
        <taxon>Chlorobiota</taxon>
        <taxon>Chlorobiia</taxon>
        <taxon>Chlorobiales</taxon>
        <taxon>Chlorobiaceae</taxon>
        <taxon>Chlorobium/Pelodictyon group</taxon>
        <taxon>Chlorobium</taxon>
    </lineage>
</organism>
<evidence type="ECO:0000259" key="1">
    <source>
        <dbReference type="Pfam" id="PF00149"/>
    </source>
</evidence>
<dbReference type="GO" id="GO:0047631">
    <property type="term" value="F:ADP-ribose diphosphatase activity"/>
    <property type="evidence" value="ECO:0007669"/>
    <property type="project" value="TreeGrafter"/>
</dbReference>
<dbReference type="EMBL" id="CP000108">
    <property type="protein sequence ID" value="ABB27303.1"/>
    <property type="molecule type" value="Genomic_DNA"/>
</dbReference>
<dbReference type="Gene3D" id="3.60.21.10">
    <property type="match status" value="1"/>
</dbReference>
<dbReference type="InterPro" id="IPR029052">
    <property type="entry name" value="Metallo-depent_PP-like"/>
</dbReference>
<sequence length="276" mass="30866">MTNIAPLRFGVITDIHYTLDGSIATEQLAAAIRTCFASWQKRGITQALHLGDCIRGDEQFKYEELRQVLALLQEFQGEMFHVAGNHCLLMPRQELLAALGLQSTFYSFAMQGFRFIVLDGLDVSLFHPQADAEDAALLAHYLQHPQLHDYCGAIGKMQQAWLQAELASAERARETVIILSHLPLLPEVSAEPYGLLWNHQEIAALLSASSTVKACLSGHYHHGAYAVRNGIHFMTLPAFSHQAQNPLALGMVLELEPSMLRMYNQYNEVVFCCTLR</sequence>
<dbReference type="KEGG" id="cch:Cag_0024"/>
<dbReference type="OrthoDB" id="9795554at2"/>
<gene>
    <name evidence="2" type="ordered locus">Cag_0024</name>
</gene>
<feature type="domain" description="Calcineurin-like phosphoesterase" evidence="1">
    <location>
        <begin position="7"/>
        <end position="222"/>
    </location>
</feature>
<protein>
    <recommendedName>
        <fullName evidence="1">Calcineurin-like phosphoesterase domain-containing protein</fullName>
    </recommendedName>
</protein>
<dbReference type="AlphaFoldDB" id="Q3ANS0"/>
<dbReference type="InterPro" id="IPR004843">
    <property type="entry name" value="Calcineurin-like_PHP"/>
</dbReference>
<dbReference type="GO" id="GO:0030145">
    <property type="term" value="F:manganese ion binding"/>
    <property type="evidence" value="ECO:0007669"/>
    <property type="project" value="TreeGrafter"/>
</dbReference>
<reference evidence="2" key="1">
    <citation type="submission" date="2005-08" db="EMBL/GenBank/DDBJ databases">
        <title>Complete sequence of Chlorobium chlorochromatii CaD3.</title>
        <authorList>
            <person name="Copeland A."/>
            <person name="Lucas S."/>
            <person name="Lapidus A."/>
            <person name="Barry K."/>
            <person name="Detter J.C."/>
            <person name="Glavina T."/>
            <person name="Hammon N."/>
            <person name="Israni S."/>
            <person name="Pitluck S."/>
            <person name="Bryant D."/>
            <person name="Schmutz J."/>
            <person name="Larimer F."/>
            <person name="Land M."/>
            <person name="Kyrpides N."/>
            <person name="Ivanova N."/>
            <person name="Richardson P."/>
        </authorList>
    </citation>
    <scope>NUCLEOTIDE SEQUENCE [LARGE SCALE GENOMIC DNA]</scope>
    <source>
        <strain evidence="2">CaD3</strain>
    </source>
</reference>
<dbReference type="SUPFAM" id="SSF56300">
    <property type="entry name" value="Metallo-dependent phosphatases"/>
    <property type="match status" value="1"/>
</dbReference>
<dbReference type="PANTHER" id="PTHR16509:SF8">
    <property type="entry name" value="MANGANESE-DEPENDENT ADP-RIBOSE_CDP-ALCOHOL DIPHOSPHATASE"/>
    <property type="match status" value="1"/>
</dbReference>
<dbReference type="GO" id="GO:0008663">
    <property type="term" value="F:2',3'-cyclic-nucleotide 2'-phosphodiesterase activity"/>
    <property type="evidence" value="ECO:0007669"/>
    <property type="project" value="TreeGrafter"/>
</dbReference>
<dbReference type="PANTHER" id="PTHR16509">
    <property type="match status" value="1"/>
</dbReference>
<evidence type="ECO:0000313" key="2">
    <source>
        <dbReference type="EMBL" id="ABB27303.1"/>
    </source>
</evidence>